<gene>
    <name evidence="1" type="ORF">BMF94_6009</name>
</gene>
<sequence>MANNGTSEFPAESLIDVENDFLLNYQQQLAPLVRHYLSSNILERATSGRLPTKAVLLGVINGLRTTVRSPYRAMRSARRELCEQAAENLCKRICEAFGLSQPERQTISRWFSDLNEEKHDSLRLFKFVLEELKTILDQATDDTLLGYLLVVTPAAIWARLRQYLAVPSYRHHGETRVVAPPLVRHHEYVIAGTRLDYSPIPDPLAVGHGLESHQEVSLEEAVGQLRHVVETAQREVPALHGRLAHVLTIFGGTAACAWLRSVDATVQQRYMQLAARAELRLRVDGPVLTTSFLEGALSAALGHEVLLASEDQQHTPSDGQSARLPRGLENLFNSVAPFHPAERRERRAVVLGSRV</sequence>
<comment type="caution">
    <text evidence="1">The sequence shown here is derived from an EMBL/GenBank/DDBJ whole genome shotgun (WGS) entry which is preliminary data.</text>
</comment>
<organism evidence="1 2">
    <name type="scientific">Rhodotorula taiwanensis</name>
    <dbReference type="NCBI Taxonomy" id="741276"/>
    <lineage>
        <taxon>Eukaryota</taxon>
        <taxon>Fungi</taxon>
        <taxon>Dikarya</taxon>
        <taxon>Basidiomycota</taxon>
        <taxon>Pucciniomycotina</taxon>
        <taxon>Microbotryomycetes</taxon>
        <taxon>Sporidiobolales</taxon>
        <taxon>Sporidiobolaceae</taxon>
        <taxon>Rhodotorula</taxon>
    </lineage>
</organism>
<evidence type="ECO:0000313" key="1">
    <source>
        <dbReference type="EMBL" id="POY70982.1"/>
    </source>
</evidence>
<accession>A0A2S5B2G9</accession>
<dbReference type="Proteomes" id="UP000237144">
    <property type="component" value="Unassembled WGS sequence"/>
</dbReference>
<proteinExistence type="predicted"/>
<keyword evidence="2" id="KW-1185">Reference proteome</keyword>
<dbReference type="AlphaFoldDB" id="A0A2S5B2G9"/>
<reference evidence="1 2" key="1">
    <citation type="journal article" date="2018" name="Front. Microbiol.">
        <title>Prospects for Fungal Bioremediation of Acidic Radioactive Waste Sites: Characterization and Genome Sequence of Rhodotorula taiwanensis MD1149.</title>
        <authorList>
            <person name="Tkavc R."/>
            <person name="Matrosova V.Y."/>
            <person name="Grichenko O.E."/>
            <person name="Gostincar C."/>
            <person name="Volpe R.P."/>
            <person name="Klimenkova P."/>
            <person name="Gaidamakova E.K."/>
            <person name="Zhou C.E."/>
            <person name="Stewart B.J."/>
            <person name="Lyman M.G."/>
            <person name="Malfatti S.A."/>
            <person name="Rubinfeld B."/>
            <person name="Courtot M."/>
            <person name="Singh J."/>
            <person name="Dalgard C.L."/>
            <person name="Hamilton T."/>
            <person name="Frey K.G."/>
            <person name="Gunde-Cimerman N."/>
            <person name="Dugan L."/>
            <person name="Daly M.J."/>
        </authorList>
    </citation>
    <scope>NUCLEOTIDE SEQUENCE [LARGE SCALE GENOMIC DNA]</scope>
    <source>
        <strain evidence="1 2">MD1149</strain>
    </source>
</reference>
<dbReference type="EMBL" id="PJQD01000091">
    <property type="protein sequence ID" value="POY70982.1"/>
    <property type="molecule type" value="Genomic_DNA"/>
</dbReference>
<evidence type="ECO:0000313" key="2">
    <source>
        <dbReference type="Proteomes" id="UP000237144"/>
    </source>
</evidence>
<name>A0A2S5B2G9_9BASI</name>
<protein>
    <submittedName>
        <fullName evidence="1">Uncharacterized protein</fullName>
    </submittedName>
</protein>